<feature type="domain" description="DUF397" evidence="1">
    <location>
        <begin position="4"/>
        <end position="56"/>
    </location>
</feature>
<proteinExistence type="predicted"/>
<name>A0A4R5BVC8_9ACTN</name>
<evidence type="ECO:0000259" key="1">
    <source>
        <dbReference type="Pfam" id="PF04149"/>
    </source>
</evidence>
<dbReference type="OrthoDB" id="3430276at2"/>
<protein>
    <submittedName>
        <fullName evidence="2">DUF397 domain-containing protein</fullName>
    </submittedName>
</protein>
<organism evidence="2 3">
    <name type="scientific">Actinomadura darangshiensis</name>
    <dbReference type="NCBI Taxonomy" id="705336"/>
    <lineage>
        <taxon>Bacteria</taxon>
        <taxon>Bacillati</taxon>
        <taxon>Actinomycetota</taxon>
        <taxon>Actinomycetes</taxon>
        <taxon>Streptosporangiales</taxon>
        <taxon>Thermomonosporaceae</taxon>
        <taxon>Actinomadura</taxon>
    </lineage>
</organism>
<dbReference type="EMBL" id="SMKY01000006">
    <property type="protein sequence ID" value="TDD91071.1"/>
    <property type="molecule type" value="Genomic_DNA"/>
</dbReference>
<comment type="caution">
    <text evidence="2">The sequence shown here is derived from an EMBL/GenBank/DDBJ whole genome shotgun (WGS) entry which is preliminary data.</text>
</comment>
<dbReference type="Proteomes" id="UP000295578">
    <property type="component" value="Unassembled WGS sequence"/>
</dbReference>
<sequence>MTIWRKSSYSGAGGTEECIELAALPHAIGVRDSKAPEVGHLTLSSRAFAALLARAKQHEPTLRNGRQY</sequence>
<dbReference type="InterPro" id="IPR007278">
    <property type="entry name" value="DUF397"/>
</dbReference>
<accession>A0A4R5BVC8</accession>
<keyword evidence="3" id="KW-1185">Reference proteome</keyword>
<dbReference type="Pfam" id="PF04149">
    <property type="entry name" value="DUF397"/>
    <property type="match status" value="1"/>
</dbReference>
<gene>
    <name evidence="2" type="ORF">E1293_02570</name>
</gene>
<dbReference type="AlphaFoldDB" id="A0A4R5BVC8"/>
<reference evidence="2 3" key="1">
    <citation type="submission" date="2019-03" db="EMBL/GenBank/DDBJ databases">
        <title>Draft genome sequences of novel Actinobacteria.</title>
        <authorList>
            <person name="Sahin N."/>
            <person name="Ay H."/>
            <person name="Saygin H."/>
        </authorList>
    </citation>
    <scope>NUCLEOTIDE SEQUENCE [LARGE SCALE GENOMIC DNA]</scope>
    <source>
        <strain evidence="2 3">DSM 45941</strain>
    </source>
</reference>
<dbReference type="RefSeq" id="WP_132193360.1">
    <property type="nucleotide sequence ID" value="NZ_SMKY01000006.1"/>
</dbReference>
<evidence type="ECO:0000313" key="2">
    <source>
        <dbReference type="EMBL" id="TDD91071.1"/>
    </source>
</evidence>
<evidence type="ECO:0000313" key="3">
    <source>
        <dbReference type="Proteomes" id="UP000295578"/>
    </source>
</evidence>